<dbReference type="Proteomes" id="UP000075455">
    <property type="component" value="Unassembled WGS sequence"/>
</dbReference>
<proteinExistence type="predicted"/>
<protein>
    <submittedName>
        <fullName evidence="1">Uncharacterized protein</fullName>
    </submittedName>
</protein>
<sequence>MFVLHFLEERFNKQCHEKAYVHTTFPVDGLILRPNDFPLVPFRVLCR</sequence>
<accession>A0A150KW62</accession>
<evidence type="ECO:0000313" key="1">
    <source>
        <dbReference type="EMBL" id="KYD04337.1"/>
    </source>
</evidence>
<gene>
    <name evidence="1" type="ORF">B4119_1464</name>
</gene>
<dbReference type="AlphaFoldDB" id="A0A150KW62"/>
<comment type="caution">
    <text evidence="1">The sequence shown here is derived from an EMBL/GenBank/DDBJ whole genome shotgun (WGS) entry which is preliminary data.</text>
</comment>
<evidence type="ECO:0000313" key="2">
    <source>
        <dbReference type="Proteomes" id="UP000075455"/>
    </source>
</evidence>
<name>A0A150KW62_9BACL</name>
<reference evidence="1 2" key="1">
    <citation type="submission" date="2016-01" db="EMBL/GenBank/DDBJ databases">
        <title>Draft Genome Sequences of Seven Thermophilic Sporeformers Isolated from Foods.</title>
        <authorList>
            <person name="Berendsen E.M."/>
            <person name="Wells-Bennik M.H."/>
            <person name="Krawcyk A.O."/>
            <person name="De Jong A."/>
            <person name="Holsappel S."/>
            <person name="Eijlander R.T."/>
            <person name="Kuipers O.P."/>
        </authorList>
    </citation>
    <scope>NUCLEOTIDE SEQUENCE [LARGE SCALE GENOMIC DNA]</scope>
    <source>
        <strain evidence="1 2">B4119</strain>
    </source>
</reference>
<organism evidence="1 2">
    <name type="scientific">Saccharococcus caldoxylosilyticus</name>
    <dbReference type="NCBI Taxonomy" id="81408"/>
    <lineage>
        <taxon>Bacteria</taxon>
        <taxon>Bacillati</taxon>
        <taxon>Bacillota</taxon>
        <taxon>Bacilli</taxon>
        <taxon>Bacillales</taxon>
        <taxon>Anoxybacillaceae</taxon>
        <taxon>Saccharococcus</taxon>
    </lineage>
</organism>
<dbReference type="EMBL" id="LQYS01000135">
    <property type="protein sequence ID" value="KYD04337.1"/>
    <property type="molecule type" value="Genomic_DNA"/>
</dbReference>